<evidence type="ECO:0000313" key="2">
    <source>
        <dbReference type="Proteomes" id="UP001060085"/>
    </source>
</evidence>
<comment type="caution">
    <text evidence="1">The sequence shown here is derived from an EMBL/GenBank/DDBJ whole genome shotgun (WGS) entry which is preliminary data.</text>
</comment>
<keyword evidence="2" id="KW-1185">Reference proteome</keyword>
<reference evidence="2" key="1">
    <citation type="journal article" date="2023" name="Nat. Plants">
        <title>Single-cell RNA sequencing provides a high-resolution roadmap for understanding the multicellular compartmentation of specialized metabolism.</title>
        <authorList>
            <person name="Sun S."/>
            <person name="Shen X."/>
            <person name="Li Y."/>
            <person name="Li Y."/>
            <person name="Wang S."/>
            <person name="Li R."/>
            <person name="Zhang H."/>
            <person name="Shen G."/>
            <person name="Guo B."/>
            <person name="Wei J."/>
            <person name="Xu J."/>
            <person name="St-Pierre B."/>
            <person name="Chen S."/>
            <person name="Sun C."/>
        </authorList>
    </citation>
    <scope>NUCLEOTIDE SEQUENCE [LARGE SCALE GENOMIC DNA]</scope>
</reference>
<name>A0ACC0BJU4_CATRO</name>
<proteinExistence type="predicted"/>
<organism evidence="1 2">
    <name type="scientific">Catharanthus roseus</name>
    <name type="common">Madagascar periwinkle</name>
    <name type="synonym">Vinca rosea</name>
    <dbReference type="NCBI Taxonomy" id="4058"/>
    <lineage>
        <taxon>Eukaryota</taxon>
        <taxon>Viridiplantae</taxon>
        <taxon>Streptophyta</taxon>
        <taxon>Embryophyta</taxon>
        <taxon>Tracheophyta</taxon>
        <taxon>Spermatophyta</taxon>
        <taxon>Magnoliopsida</taxon>
        <taxon>eudicotyledons</taxon>
        <taxon>Gunneridae</taxon>
        <taxon>Pentapetalae</taxon>
        <taxon>asterids</taxon>
        <taxon>lamiids</taxon>
        <taxon>Gentianales</taxon>
        <taxon>Apocynaceae</taxon>
        <taxon>Rauvolfioideae</taxon>
        <taxon>Vinceae</taxon>
        <taxon>Catharanthinae</taxon>
        <taxon>Catharanthus</taxon>
    </lineage>
</organism>
<sequence>MLNYLLIEILSERNQIEMALRFQSFHLAILVISLISLEFIWAIPGGWEPIKDPSKRQEVVDIGKFAIEEHNKKAKTELKFQDVIKGEFQVVEGFNYRLIISASSTSNLDIAHKYQAIVWVNDPLSKDRTLVSFKNLN</sequence>
<protein>
    <submittedName>
        <fullName evidence="1">Uncharacterized protein</fullName>
    </submittedName>
</protein>
<dbReference type="EMBL" id="CM044703">
    <property type="protein sequence ID" value="KAI5672899.1"/>
    <property type="molecule type" value="Genomic_DNA"/>
</dbReference>
<gene>
    <name evidence="1" type="ORF">M9H77_13263</name>
</gene>
<accession>A0ACC0BJU4</accession>
<dbReference type="Proteomes" id="UP001060085">
    <property type="component" value="Linkage Group LG03"/>
</dbReference>
<evidence type="ECO:0000313" key="1">
    <source>
        <dbReference type="EMBL" id="KAI5672899.1"/>
    </source>
</evidence>